<keyword evidence="3" id="KW-1185">Reference proteome</keyword>
<evidence type="ECO:0000313" key="2">
    <source>
        <dbReference type="EMBL" id="KHD11826.2"/>
    </source>
</evidence>
<sequence>MEVEEFEVASENIVPPFEPKDIDIAIEQNSLSTIIGMIEDKAIDMNTEFQRSGNLWTQSVMSRLIESILLRLPLPVFYFDASDDNRWLIVDGLQRLSTFKRFMIDKKDKLTLQGLEILTDLNGKTYEQLSHILQRKMARYQVTTYLIKPGTPKRVKYDIFRRINTGGLILTTQEIRQVLNQGQSTDYLNKLVKDSRFTNIIRLNDNRMQARELILRYLAFSMTPYQEYKNPNFTLFLDEAMENLATLSQAQREQFENNLWKALQVCHALFGEHIFSKSILDGHKRQNGALFEVWTVLIGQLSERDIKRLLSSKYQLIKKLKSLLKTDENFFKSVSRSSWGKKLVIKRFETIESLIKKYTS</sequence>
<proteinExistence type="predicted"/>
<comment type="caution">
    <text evidence="2">The sequence shown here is derived from an EMBL/GenBank/DDBJ whole genome shotgun (WGS) entry which is preliminary data.</text>
</comment>
<evidence type="ECO:0000259" key="1">
    <source>
        <dbReference type="Pfam" id="PF03235"/>
    </source>
</evidence>
<dbReference type="InterPro" id="IPR004919">
    <property type="entry name" value="GmrSD_N"/>
</dbReference>
<reference evidence="2 3" key="1">
    <citation type="journal article" date="2016" name="Front. Microbiol.">
        <title>Single-Cell (Meta-)Genomics of a Dimorphic Candidatus Thiomargarita nelsonii Reveals Genomic Plasticity.</title>
        <authorList>
            <person name="Flood B.E."/>
            <person name="Fliss P."/>
            <person name="Jones D.S."/>
            <person name="Dick G.J."/>
            <person name="Jain S."/>
            <person name="Kaster A.K."/>
            <person name="Winkel M."/>
            <person name="Mussmann M."/>
            <person name="Bailey J."/>
        </authorList>
    </citation>
    <scope>NUCLEOTIDE SEQUENCE [LARGE SCALE GENOMIC DNA]</scope>
    <source>
        <strain evidence="2">Hydrate Ridge</strain>
    </source>
</reference>
<dbReference type="PANTHER" id="PTHR39639:SF1">
    <property type="entry name" value="DUF262 DOMAIN-CONTAINING PROTEIN"/>
    <property type="match status" value="1"/>
</dbReference>
<evidence type="ECO:0000313" key="3">
    <source>
        <dbReference type="Proteomes" id="UP000030428"/>
    </source>
</evidence>
<accession>A0A0A6S6P2</accession>
<organism evidence="2 3">
    <name type="scientific">Candidatus Thiomargarita nelsonii</name>
    <dbReference type="NCBI Taxonomy" id="1003181"/>
    <lineage>
        <taxon>Bacteria</taxon>
        <taxon>Pseudomonadati</taxon>
        <taxon>Pseudomonadota</taxon>
        <taxon>Gammaproteobacteria</taxon>
        <taxon>Thiotrichales</taxon>
        <taxon>Thiotrichaceae</taxon>
        <taxon>Thiomargarita</taxon>
    </lineage>
</organism>
<gene>
    <name evidence="2" type="ORF">PN36_14610</name>
</gene>
<dbReference type="PANTHER" id="PTHR39639">
    <property type="entry name" value="CHROMOSOME 16, WHOLE GENOME SHOTGUN SEQUENCE"/>
    <property type="match status" value="1"/>
</dbReference>
<feature type="domain" description="GmrSD restriction endonucleases N-terminal" evidence="1">
    <location>
        <begin position="44"/>
        <end position="177"/>
    </location>
</feature>
<name>A0A0A6S6P2_9GAMM</name>
<dbReference type="Pfam" id="PF03235">
    <property type="entry name" value="GmrSD_N"/>
    <property type="match status" value="1"/>
</dbReference>
<dbReference type="AlphaFoldDB" id="A0A0A6S6P2"/>
<dbReference type="EMBL" id="JSZA02000050">
    <property type="protein sequence ID" value="KHD11826.2"/>
    <property type="molecule type" value="Genomic_DNA"/>
</dbReference>
<dbReference type="Proteomes" id="UP000030428">
    <property type="component" value="Unassembled WGS sequence"/>
</dbReference>
<protein>
    <recommendedName>
        <fullName evidence="1">GmrSD restriction endonucleases N-terminal domain-containing protein</fullName>
    </recommendedName>
</protein>